<dbReference type="EMBL" id="JAIQCV010000012">
    <property type="protein sequence ID" value="KAH1040041.1"/>
    <property type="molecule type" value="Genomic_DNA"/>
</dbReference>
<evidence type="ECO:0000313" key="2">
    <source>
        <dbReference type="EMBL" id="KAH1040041.1"/>
    </source>
</evidence>
<organism evidence="2 3">
    <name type="scientific">Gossypium stocksii</name>
    <dbReference type="NCBI Taxonomy" id="47602"/>
    <lineage>
        <taxon>Eukaryota</taxon>
        <taxon>Viridiplantae</taxon>
        <taxon>Streptophyta</taxon>
        <taxon>Embryophyta</taxon>
        <taxon>Tracheophyta</taxon>
        <taxon>Spermatophyta</taxon>
        <taxon>Magnoliopsida</taxon>
        <taxon>eudicotyledons</taxon>
        <taxon>Gunneridae</taxon>
        <taxon>Pentapetalae</taxon>
        <taxon>rosids</taxon>
        <taxon>malvids</taxon>
        <taxon>Malvales</taxon>
        <taxon>Malvaceae</taxon>
        <taxon>Malvoideae</taxon>
        <taxon>Gossypium</taxon>
    </lineage>
</organism>
<feature type="region of interest" description="Disordered" evidence="1">
    <location>
        <begin position="54"/>
        <end position="95"/>
    </location>
</feature>
<sequence length="95" mass="11105">MDIEFDHLNFSKVDFEYLKDITTESLNFDVYHPKGEEWEAFQGEWKQSVTFSLPTTPKAKDNEENMADVDQNLEGHPQTDKVSIEPVDQPNEREN</sequence>
<reference evidence="2 3" key="1">
    <citation type="journal article" date="2021" name="Plant Biotechnol. J.">
        <title>Multi-omics assisted identification of the key and species-specific regulatory components of drought-tolerant mechanisms in Gossypium stocksii.</title>
        <authorList>
            <person name="Yu D."/>
            <person name="Ke L."/>
            <person name="Zhang D."/>
            <person name="Wu Y."/>
            <person name="Sun Y."/>
            <person name="Mei J."/>
            <person name="Sun J."/>
            <person name="Sun Y."/>
        </authorList>
    </citation>
    <scope>NUCLEOTIDE SEQUENCE [LARGE SCALE GENOMIC DNA]</scope>
    <source>
        <strain evidence="3">cv. E1</strain>
        <tissue evidence="2">Leaf</tissue>
    </source>
</reference>
<protein>
    <submittedName>
        <fullName evidence="2">Uncharacterized protein</fullName>
    </submittedName>
</protein>
<evidence type="ECO:0000313" key="3">
    <source>
        <dbReference type="Proteomes" id="UP000828251"/>
    </source>
</evidence>
<proteinExistence type="predicted"/>
<name>A0A9D3UG66_9ROSI</name>
<gene>
    <name evidence="2" type="ORF">J1N35_041784</name>
</gene>
<dbReference type="Proteomes" id="UP000828251">
    <property type="component" value="Unassembled WGS sequence"/>
</dbReference>
<accession>A0A9D3UG66</accession>
<dbReference type="AlphaFoldDB" id="A0A9D3UG66"/>
<comment type="caution">
    <text evidence="2">The sequence shown here is derived from an EMBL/GenBank/DDBJ whole genome shotgun (WGS) entry which is preliminary data.</text>
</comment>
<evidence type="ECO:0000256" key="1">
    <source>
        <dbReference type="SAM" id="MobiDB-lite"/>
    </source>
</evidence>
<keyword evidence="3" id="KW-1185">Reference proteome</keyword>